<dbReference type="AlphaFoldDB" id="A0AAQ2HHD1"/>
<protein>
    <submittedName>
        <fullName evidence="1">Uncharacterized protein</fullName>
    </submittedName>
</protein>
<accession>A0AAQ2HHD1</accession>
<name>A0AAQ2HHD1_9MICO</name>
<gene>
    <name evidence="1" type="ORF">E3O49_00745</name>
</gene>
<sequence length="203" mass="20647">MSVMVHDPGFGVGDSLVGSSQEDIFAKLNPAASAVFSTIANATPAQLDWPATPARASDPLVEPCSSFLKAPALATALGVATVGEYADSAALPSDIVSLDSVALTDAGFVDCFAEAGFDARASFVLALDNAAIVDRIAAGLGPNSDEHLDRLMGQTGSEKAVSNCVAGRPNCDLWFSLGADAIFVSSISSDSKAIAQAIIAQAR</sequence>
<dbReference type="Proteomes" id="UP000297403">
    <property type="component" value="Unassembled WGS sequence"/>
</dbReference>
<organism evidence="1 2">
    <name type="scientific">Cryobacterium shii</name>
    <dbReference type="NCBI Taxonomy" id="1259235"/>
    <lineage>
        <taxon>Bacteria</taxon>
        <taxon>Bacillati</taxon>
        <taxon>Actinomycetota</taxon>
        <taxon>Actinomycetes</taxon>
        <taxon>Micrococcales</taxon>
        <taxon>Microbacteriaceae</taxon>
        <taxon>Cryobacterium</taxon>
    </lineage>
</organism>
<reference evidence="1 2" key="1">
    <citation type="submission" date="2019-03" db="EMBL/GenBank/DDBJ databases">
        <title>Genomics of glacier-inhabiting Cryobacterium strains.</title>
        <authorList>
            <person name="Liu Q."/>
            <person name="Xin Y.-H."/>
        </authorList>
    </citation>
    <scope>NUCLEOTIDE SEQUENCE [LARGE SCALE GENOMIC DNA]</scope>
    <source>
        <strain evidence="2">TMT1-22</strain>
    </source>
</reference>
<comment type="caution">
    <text evidence="1">The sequence shown here is derived from an EMBL/GenBank/DDBJ whole genome shotgun (WGS) entry which is preliminary data.</text>
</comment>
<dbReference type="EMBL" id="SOFY01000005">
    <property type="protein sequence ID" value="TFC52913.1"/>
    <property type="molecule type" value="Genomic_DNA"/>
</dbReference>
<proteinExistence type="predicted"/>
<evidence type="ECO:0000313" key="1">
    <source>
        <dbReference type="EMBL" id="TFC52913.1"/>
    </source>
</evidence>
<evidence type="ECO:0000313" key="2">
    <source>
        <dbReference type="Proteomes" id="UP000297403"/>
    </source>
</evidence>
<keyword evidence="2" id="KW-1185">Reference proteome</keyword>